<evidence type="ECO:0000313" key="2">
    <source>
        <dbReference type="Proteomes" id="UP000007589"/>
    </source>
</evidence>
<organism evidence="1 2">
    <name type="scientific">Rickettsia australis (strain Cutlack)</name>
    <dbReference type="NCBI Taxonomy" id="1105110"/>
    <lineage>
        <taxon>Bacteria</taxon>
        <taxon>Pseudomonadati</taxon>
        <taxon>Pseudomonadota</taxon>
        <taxon>Alphaproteobacteria</taxon>
        <taxon>Rickettsiales</taxon>
        <taxon>Rickettsiaceae</taxon>
        <taxon>Rickettsieae</taxon>
        <taxon>Rickettsia</taxon>
        <taxon>spotted fever group</taxon>
    </lineage>
</organism>
<dbReference type="EMBL" id="CP003338">
    <property type="protein sequence ID" value="AFC71300.1"/>
    <property type="molecule type" value="Genomic_DNA"/>
</dbReference>
<dbReference type="AlphaFoldDB" id="H8K7Q7"/>
<dbReference type="HOGENOM" id="CLU_2773250_0_0_5"/>
<dbReference type="RefSeq" id="WP_014412825.1">
    <property type="nucleotide sequence ID" value="NC_017058.1"/>
</dbReference>
<gene>
    <name evidence="1" type="ordered locus">MC5_05070</name>
</gene>
<proteinExistence type="predicted"/>
<evidence type="ECO:0000313" key="1">
    <source>
        <dbReference type="EMBL" id="AFC71300.1"/>
    </source>
</evidence>
<accession>H8K7Q7</accession>
<keyword evidence="2" id="KW-1185">Reference proteome</keyword>
<sequence>MKSSNKCIYLETLDLCCDIESCVPRLKRKIYLAYIKNEVDFFTGKKLKKFTDKGLIYSLNNEEEKKRLF</sequence>
<reference evidence="2" key="1">
    <citation type="submission" date="2012-02" db="EMBL/GenBank/DDBJ databases">
        <title>Complete genome sequence of Rickettsia australis strain Cutlack.</title>
        <authorList>
            <person name="Johnson S.L."/>
            <person name="Munk A.C."/>
            <person name="Han S."/>
            <person name="Bruce D.C."/>
            <person name="Dasch G.A."/>
        </authorList>
    </citation>
    <scope>NUCLEOTIDE SEQUENCE [LARGE SCALE GENOMIC DNA]</scope>
    <source>
        <strain evidence="2">Cutlack</strain>
    </source>
</reference>
<name>H8K7Q7_RICAC</name>
<dbReference type="Proteomes" id="UP000007589">
    <property type="component" value="Chromosome"/>
</dbReference>
<dbReference type="KEGG" id="rau:MC5_05070"/>
<protein>
    <submittedName>
        <fullName evidence="1">Uncharacterized protein</fullName>
    </submittedName>
</protein>
<dbReference type="OrthoDB" id="9986827at2"/>